<name>A0A3S2U4P0_9BURK</name>
<dbReference type="RefSeq" id="WP_128194732.1">
    <property type="nucleotide sequence ID" value="NZ_SACT01000001.1"/>
</dbReference>
<dbReference type="AlphaFoldDB" id="A0A3S2U4P0"/>
<protein>
    <submittedName>
        <fullName evidence="3">Glycosyltransferase</fullName>
    </submittedName>
</protein>
<evidence type="ECO:0000313" key="4">
    <source>
        <dbReference type="Proteomes" id="UP000288178"/>
    </source>
</evidence>
<gene>
    <name evidence="3" type="ORF">ENE75_01000</name>
</gene>
<evidence type="ECO:0000256" key="1">
    <source>
        <dbReference type="SAM" id="MobiDB-lite"/>
    </source>
</evidence>
<keyword evidence="4" id="KW-1185">Reference proteome</keyword>
<dbReference type="OrthoDB" id="503443at2"/>
<feature type="compositionally biased region" description="Polar residues" evidence="1">
    <location>
        <begin position="1"/>
        <end position="16"/>
    </location>
</feature>
<sequence length="412" mass="44552">MPETPQFTSPAGNASTFGRPGGPRDTRPTLLFYCQHSLGIGHLTRSFALVQALAAHFRVVFLNGGPLPPGLPVPEDMERIDLPPLGMDDGHTVVSRSSTDVVLARARRRALIETAVRVTRPAVLLVELFPFGRKKFVGEIVPMIRQAREQPGGRALVVCSLRDLLVDARPDQAHHDDRARWMADRWFDAVLVHADPAFARLEDSFRPHQPLRTRVVYTGFVQPQRAPVASAAPGRHLLVSAGGGLVGEPLFQAAIAARAHWPDAPPMRIVAGPFLPDAAWQALQGHDGVEAVRQVPDMVAEMRLARASLSQCGYNTAMDLLAAGVPALVAPYETATENEQRQRAARLAALGALQCLPPGDTTPTALARALQALWHFTPQPAALNLDGARRSADWLAARAVSRDAGTTTRRVA</sequence>
<comment type="caution">
    <text evidence="3">The sequence shown here is derived from an EMBL/GenBank/DDBJ whole genome shotgun (WGS) entry which is preliminary data.</text>
</comment>
<dbReference type="PANTHER" id="PTHR21015:SF28">
    <property type="entry name" value="SLL1722 PROTEIN"/>
    <property type="match status" value="1"/>
</dbReference>
<dbReference type="Pfam" id="PF04101">
    <property type="entry name" value="Glyco_tran_28_C"/>
    <property type="match status" value="1"/>
</dbReference>
<dbReference type="GO" id="GO:0016758">
    <property type="term" value="F:hexosyltransferase activity"/>
    <property type="evidence" value="ECO:0007669"/>
    <property type="project" value="InterPro"/>
</dbReference>
<evidence type="ECO:0000259" key="2">
    <source>
        <dbReference type="Pfam" id="PF04101"/>
    </source>
</evidence>
<dbReference type="InterPro" id="IPR007235">
    <property type="entry name" value="Glyco_trans_28_C"/>
</dbReference>
<keyword evidence="3" id="KW-0808">Transferase</keyword>
<organism evidence="3 4">
    <name type="scientific">Rubrivivax albus</name>
    <dbReference type="NCBI Taxonomy" id="2499835"/>
    <lineage>
        <taxon>Bacteria</taxon>
        <taxon>Pseudomonadati</taxon>
        <taxon>Pseudomonadota</taxon>
        <taxon>Betaproteobacteria</taxon>
        <taxon>Burkholderiales</taxon>
        <taxon>Sphaerotilaceae</taxon>
        <taxon>Rubrivivax</taxon>
    </lineage>
</organism>
<proteinExistence type="predicted"/>
<dbReference type="EMBL" id="SACT01000001">
    <property type="protein sequence ID" value="RVT53511.1"/>
    <property type="molecule type" value="Genomic_DNA"/>
</dbReference>
<dbReference type="Proteomes" id="UP000288178">
    <property type="component" value="Unassembled WGS sequence"/>
</dbReference>
<evidence type="ECO:0000313" key="3">
    <source>
        <dbReference type="EMBL" id="RVT53511.1"/>
    </source>
</evidence>
<accession>A0A3S2U4P0</accession>
<dbReference type="SUPFAM" id="SSF53756">
    <property type="entry name" value="UDP-Glycosyltransferase/glycogen phosphorylase"/>
    <property type="match status" value="1"/>
</dbReference>
<dbReference type="PANTHER" id="PTHR21015">
    <property type="entry name" value="UDP-N-ACETYLGLUCOSAMINE--N-ACETYLMURAMYL-(PENTAPEPTIDE) PYROPHOSPHORYL-UNDECAPRENOL N-ACETYLGLUCOSAMINE TRANSFERASE 1"/>
    <property type="match status" value="1"/>
</dbReference>
<feature type="domain" description="Glycosyl transferase family 28 C-terminal" evidence="2">
    <location>
        <begin position="288"/>
        <end position="381"/>
    </location>
</feature>
<reference evidence="3 4" key="1">
    <citation type="submission" date="2019-01" db="EMBL/GenBank/DDBJ databases">
        <authorList>
            <person name="Chen W.-M."/>
        </authorList>
    </citation>
    <scope>NUCLEOTIDE SEQUENCE [LARGE SCALE GENOMIC DNA]</scope>
    <source>
        <strain evidence="3 4">ICH-3</strain>
    </source>
</reference>
<dbReference type="Gene3D" id="3.40.50.2000">
    <property type="entry name" value="Glycogen Phosphorylase B"/>
    <property type="match status" value="1"/>
</dbReference>
<feature type="region of interest" description="Disordered" evidence="1">
    <location>
        <begin position="1"/>
        <end position="23"/>
    </location>
</feature>